<dbReference type="PANTHER" id="PTHR47965">
    <property type="entry name" value="ASPARTYL PROTEASE-RELATED"/>
    <property type="match status" value="1"/>
</dbReference>
<dbReference type="Proteomes" id="UP001630127">
    <property type="component" value="Unassembled WGS sequence"/>
</dbReference>
<proteinExistence type="inferred from homology"/>
<comment type="similarity">
    <text evidence="1">Belongs to the peptidase A1 family.</text>
</comment>
<dbReference type="CDD" id="cd05489">
    <property type="entry name" value="xylanase_inhibitor_I_like"/>
    <property type="match status" value="1"/>
</dbReference>
<name>A0ABD3B3G1_9GENT</name>
<dbReference type="AlphaFoldDB" id="A0ABD3B3G1"/>
<dbReference type="InterPro" id="IPR001461">
    <property type="entry name" value="Aspartic_peptidase_A1"/>
</dbReference>
<dbReference type="FunFam" id="2.40.70.10:FF:000045">
    <property type="entry name" value="Basic 7S globulin"/>
    <property type="match status" value="1"/>
</dbReference>
<evidence type="ECO:0000313" key="6">
    <source>
        <dbReference type="Proteomes" id="UP001630127"/>
    </source>
</evidence>
<evidence type="ECO:0000256" key="2">
    <source>
        <dbReference type="ARBA" id="ARBA00022729"/>
    </source>
</evidence>
<dbReference type="EMBL" id="JBJUIK010000001">
    <property type="protein sequence ID" value="KAL3538058.1"/>
    <property type="molecule type" value="Genomic_DNA"/>
</dbReference>
<sequence>MASKSRSTSQIFIIFLTLFSLISISKSHAIRAFFKTNALVFPVRKDPSTSLHVAYILKRTPLVKKPFLVDLNGKYLWVNCEKNYSSSTYTAPSCHSTHCSRAGIHYCHKCSFNITRPGCHNNSCFVLTKNPLTRRNAIAELAQDVLSIQSTQGSKSGPPVRVPNFLFACAPSSLLKRPIPKTVQGVAGFGHSPLALPLQLASHFGFSPVFALCLSPSIKKYGVIFIGNGPYVIRPGLIDISRPIVYTPLTIGSQGEYFILVRLIKINNKPLRLKSASFSESKTFLRTTISTTTQYTSFEHSLFKIFTKFFLKQLSGRVVLVKPVTPFEVCFNSNFSTSNKTGPEVPKIDFVLQNRNSWICGANSIVRAQPNLYCLAFVNGGSNAKASILIGTHQLENNLLQFDLARSRLGFTSSLLLRETSCGNFDFSSNSRH</sequence>
<evidence type="ECO:0000256" key="1">
    <source>
        <dbReference type="ARBA" id="ARBA00007447"/>
    </source>
</evidence>
<dbReference type="Gene3D" id="2.40.70.10">
    <property type="entry name" value="Acid Proteases"/>
    <property type="match status" value="2"/>
</dbReference>
<keyword evidence="2" id="KW-0732">Signal</keyword>
<keyword evidence="3" id="KW-1015">Disulfide bond</keyword>
<dbReference type="InterPro" id="IPR032799">
    <property type="entry name" value="TAXi_C"/>
</dbReference>
<comment type="caution">
    <text evidence="5">The sequence shown here is derived from an EMBL/GenBank/DDBJ whole genome shotgun (WGS) entry which is preliminary data.</text>
</comment>
<keyword evidence="6" id="KW-1185">Reference proteome</keyword>
<dbReference type="InterPro" id="IPR033121">
    <property type="entry name" value="PEPTIDASE_A1"/>
</dbReference>
<dbReference type="InterPro" id="IPR033868">
    <property type="entry name" value="Xylanase_inhibitor_I-like"/>
</dbReference>
<protein>
    <recommendedName>
        <fullName evidence="4">Peptidase A1 domain-containing protein</fullName>
    </recommendedName>
</protein>
<dbReference type="PROSITE" id="PS51767">
    <property type="entry name" value="PEPTIDASE_A1"/>
    <property type="match status" value="1"/>
</dbReference>
<dbReference type="InterPro" id="IPR021109">
    <property type="entry name" value="Peptidase_aspartic_dom_sf"/>
</dbReference>
<dbReference type="Pfam" id="PF14543">
    <property type="entry name" value="TAXi_N"/>
    <property type="match status" value="1"/>
</dbReference>
<organism evidence="5 6">
    <name type="scientific">Cinchona calisaya</name>
    <dbReference type="NCBI Taxonomy" id="153742"/>
    <lineage>
        <taxon>Eukaryota</taxon>
        <taxon>Viridiplantae</taxon>
        <taxon>Streptophyta</taxon>
        <taxon>Embryophyta</taxon>
        <taxon>Tracheophyta</taxon>
        <taxon>Spermatophyta</taxon>
        <taxon>Magnoliopsida</taxon>
        <taxon>eudicotyledons</taxon>
        <taxon>Gunneridae</taxon>
        <taxon>Pentapetalae</taxon>
        <taxon>asterids</taxon>
        <taxon>lamiids</taxon>
        <taxon>Gentianales</taxon>
        <taxon>Rubiaceae</taxon>
        <taxon>Cinchonoideae</taxon>
        <taxon>Cinchoneae</taxon>
        <taxon>Cinchona</taxon>
    </lineage>
</organism>
<evidence type="ECO:0000313" key="5">
    <source>
        <dbReference type="EMBL" id="KAL3538058.1"/>
    </source>
</evidence>
<dbReference type="InterPro" id="IPR032861">
    <property type="entry name" value="TAXi_N"/>
</dbReference>
<gene>
    <name evidence="5" type="ORF">ACH5RR_001424</name>
</gene>
<evidence type="ECO:0000259" key="4">
    <source>
        <dbReference type="PROSITE" id="PS51767"/>
    </source>
</evidence>
<evidence type="ECO:0000256" key="3">
    <source>
        <dbReference type="ARBA" id="ARBA00023157"/>
    </source>
</evidence>
<feature type="domain" description="Peptidase A1" evidence="4">
    <location>
        <begin position="52"/>
        <end position="412"/>
    </location>
</feature>
<dbReference type="Pfam" id="PF14541">
    <property type="entry name" value="TAXi_C"/>
    <property type="match status" value="1"/>
</dbReference>
<dbReference type="SUPFAM" id="SSF50630">
    <property type="entry name" value="Acid proteases"/>
    <property type="match status" value="1"/>
</dbReference>
<reference evidence="5 6" key="1">
    <citation type="submission" date="2024-11" db="EMBL/GenBank/DDBJ databases">
        <title>A near-complete genome assembly of Cinchona calisaya.</title>
        <authorList>
            <person name="Lian D.C."/>
            <person name="Zhao X.W."/>
            <person name="Wei L."/>
        </authorList>
    </citation>
    <scope>NUCLEOTIDE SEQUENCE [LARGE SCALE GENOMIC DNA]</scope>
    <source>
        <tissue evidence="5">Nenye</tissue>
    </source>
</reference>
<dbReference type="PANTHER" id="PTHR47965:SF28">
    <property type="entry name" value="BASIC 7S GLOBULIN"/>
    <property type="match status" value="1"/>
</dbReference>
<accession>A0ABD3B3G1</accession>